<dbReference type="PANTHER" id="PTHR30041">
    <property type="entry name" value="ARSENATE REDUCTASE"/>
    <property type="match status" value="1"/>
</dbReference>
<evidence type="ECO:0000256" key="1">
    <source>
        <dbReference type="ARBA" id="ARBA00007198"/>
    </source>
</evidence>
<dbReference type="InterPro" id="IPR036249">
    <property type="entry name" value="Thioredoxin-like_sf"/>
</dbReference>
<dbReference type="InterPro" id="IPR006504">
    <property type="entry name" value="Tscrpt_reg_Spx/MgsR"/>
</dbReference>
<dbReference type="PROSITE" id="PS51353">
    <property type="entry name" value="ARSC"/>
    <property type="match status" value="1"/>
</dbReference>
<proteinExistence type="inferred from homology"/>
<reference evidence="3 4" key="1">
    <citation type="submission" date="2011-10" db="EMBL/GenBank/DDBJ databases">
        <title>Genome sequence of Gluconobacter morbifer G707, isolated from Drosophila gut.</title>
        <authorList>
            <person name="Lee W.-J."/>
            <person name="Kim E.-K."/>
        </authorList>
    </citation>
    <scope>NUCLEOTIDE SEQUENCE [LARGE SCALE GENOMIC DNA]</scope>
    <source>
        <strain evidence="3 4">G707</strain>
    </source>
</reference>
<dbReference type="Gene3D" id="3.40.30.10">
    <property type="entry name" value="Glutaredoxin"/>
    <property type="match status" value="1"/>
</dbReference>
<dbReference type="Proteomes" id="UP000004949">
    <property type="component" value="Unassembled WGS sequence"/>
</dbReference>
<evidence type="ECO:0000256" key="2">
    <source>
        <dbReference type="PROSITE-ProRule" id="PRU01282"/>
    </source>
</evidence>
<evidence type="ECO:0008006" key="5">
    <source>
        <dbReference type="Google" id="ProtNLM"/>
    </source>
</evidence>
<dbReference type="NCBIfam" id="NF008107">
    <property type="entry name" value="PRK10853.1"/>
    <property type="match status" value="1"/>
</dbReference>
<dbReference type="EMBL" id="AGQV01000010">
    <property type="protein sequence ID" value="EHH67494.1"/>
    <property type="molecule type" value="Genomic_DNA"/>
</dbReference>
<comment type="similarity">
    <text evidence="1 2">Belongs to the ArsC family.</text>
</comment>
<protein>
    <recommendedName>
        <fullName evidence="5">Arsenate reductase</fullName>
    </recommendedName>
</protein>
<sequence length="162" mass="18626">MEKINNAFFGIFTKCGGFHGYLTSHRFWQKEHSIIQIMGHDMTAPVTLYGIRSCDTMRKARAWLDDHGVAYVFHDYRKDGVPEEHLKRWVDQLGWKALLNQSGTTFRRLPQEKKGSLTAEKAMTLMLEQPAMIRRPVLERPGAAPITGFKPELYERIFASGV</sequence>
<dbReference type="SUPFAM" id="SSF52833">
    <property type="entry name" value="Thioredoxin-like"/>
    <property type="match status" value="1"/>
</dbReference>
<evidence type="ECO:0000313" key="4">
    <source>
        <dbReference type="Proteomes" id="UP000004949"/>
    </source>
</evidence>
<dbReference type="STRING" id="1088869.GMO_24890"/>
<dbReference type="PATRIC" id="fig|1088869.3.peg.2481"/>
<name>G6XL66_9PROT</name>
<dbReference type="NCBIfam" id="TIGR01617">
    <property type="entry name" value="arsC_related"/>
    <property type="match status" value="1"/>
</dbReference>
<accession>G6XL66</accession>
<dbReference type="PANTHER" id="PTHR30041:SF8">
    <property type="entry name" value="PROTEIN YFFB"/>
    <property type="match status" value="1"/>
</dbReference>
<dbReference type="Pfam" id="PF03960">
    <property type="entry name" value="ArsC"/>
    <property type="match status" value="1"/>
</dbReference>
<evidence type="ECO:0000313" key="3">
    <source>
        <dbReference type="EMBL" id="EHH67494.1"/>
    </source>
</evidence>
<dbReference type="InterPro" id="IPR006660">
    <property type="entry name" value="Arsenate_reductase-like"/>
</dbReference>
<organism evidence="3 4">
    <name type="scientific">Gluconobacter morbifer G707</name>
    <dbReference type="NCBI Taxonomy" id="1088869"/>
    <lineage>
        <taxon>Bacteria</taxon>
        <taxon>Pseudomonadati</taxon>
        <taxon>Pseudomonadota</taxon>
        <taxon>Alphaproteobacteria</taxon>
        <taxon>Acetobacterales</taxon>
        <taxon>Acetobacteraceae</taxon>
        <taxon>Gluconobacter</taxon>
    </lineage>
</organism>
<dbReference type="AlphaFoldDB" id="G6XL66"/>
<dbReference type="eggNOG" id="COG1393">
    <property type="taxonomic scope" value="Bacteria"/>
</dbReference>
<comment type="caution">
    <text evidence="3">The sequence shown here is derived from an EMBL/GenBank/DDBJ whole genome shotgun (WGS) entry which is preliminary data.</text>
</comment>
<keyword evidence="4" id="KW-1185">Reference proteome</keyword>
<gene>
    <name evidence="3" type="ORF">GMO_24890</name>
</gene>
<dbReference type="CDD" id="cd03035">
    <property type="entry name" value="ArsC_Yffb"/>
    <property type="match status" value="1"/>
</dbReference>